<keyword evidence="2" id="KW-1185">Reference proteome</keyword>
<evidence type="ECO:0000313" key="1">
    <source>
        <dbReference type="EMBL" id="EMF09558.1"/>
    </source>
</evidence>
<dbReference type="AlphaFoldDB" id="N1QG82"/>
<dbReference type="EMBL" id="KB456269">
    <property type="protein sequence ID" value="EMF09558.1"/>
    <property type="molecule type" value="Genomic_DNA"/>
</dbReference>
<sequence>MGRIDPYARSSCAARFQWKSPATAKVSVTHLQTYEHELFGVRKADSVYKLDHVNLLCKQYERGLDRRPIRAMCQLSQYSGHPSHLRLSSASGMQSTD</sequence>
<proteinExistence type="predicted"/>
<dbReference type="Proteomes" id="UP000016931">
    <property type="component" value="Unassembled WGS sequence"/>
</dbReference>
<accession>N1QG82</accession>
<protein>
    <submittedName>
        <fullName evidence="1">Uncharacterized protein</fullName>
    </submittedName>
</protein>
<reference evidence="1 2" key="1">
    <citation type="journal article" date="2012" name="PLoS Pathog.">
        <title>Diverse lifestyles and strategies of plant pathogenesis encoded in the genomes of eighteen Dothideomycetes fungi.</title>
        <authorList>
            <person name="Ohm R.A."/>
            <person name="Feau N."/>
            <person name="Henrissat B."/>
            <person name="Schoch C.L."/>
            <person name="Horwitz B.A."/>
            <person name="Barry K.W."/>
            <person name="Condon B.J."/>
            <person name="Copeland A.C."/>
            <person name="Dhillon B."/>
            <person name="Glaser F."/>
            <person name="Hesse C.N."/>
            <person name="Kosti I."/>
            <person name="LaButti K."/>
            <person name="Lindquist E.A."/>
            <person name="Lucas S."/>
            <person name="Salamov A.A."/>
            <person name="Bradshaw R.E."/>
            <person name="Ciuffetti L."/>
            <person name="Hamelin R.C."/>
            <person name="Kema G.H.J."/>
            <person name="Lawrence C."/>
            <person name="Scott J.A."/>
            <person name="Spatafora J.W."/>
            <person name="Turgeon B.G."/>
            <person name="de Wit P.J.G.M."/>
            <person name="Zhong S."/>
            <person name="Goodwin S.B."/>
            <person name="Grigoriev I.V."/>
        </authorList>
    </citation>
    <scope>NUCLEOTIDE SEQUENCE [LARGE SCALE GENOMIC DNA]</scope>
    <source>
        <strain evidence="1 2">SO2202</strain>
    </source>
</reference>
<gene>
    <name evidence="1" type="ORF">SEPMUDRAFT_151531</name>
</gene>
<evidence type="ECO:0000313" key="2">
    <source>
        <dbReference type="Proteomes" id="UP000016931"/>
    </source>
</evidence>
<name>N1QG82_SPHMS</name>
<dbReference type="RefSeq" id="XP_016757679.1">
    <property type="nucleotide sequence ID" value="XM_016906875.1"/>
</dbReference>
<dbReference type="HOGENOM" id="CLU_2348027_0_0_1"/>
<dbReference type="GeneID" id="27904012"/>
<organism evidence="1 2">
    <name type="scientific">Sphaerulina musiva (strain SO2202)</name>
    <name type="common">Poplar stem canker fungus</name>
    <name type="synonym">Septoria musiva</name>
    <dbReference type="NCBI Taxonomy" id="692275"/>
    <lineage>
        <taxon>Eukaryota</taxon>
        <taxon>Fungi</taxon>
        <taxon>Dikarya</taxon>
        <taxon>Ascomycota</taxon>
        <taxon>Pezizomycotina</taxon>
        <taxon>Dothideomycetes</taxon>
        <taxon>Dothideomycetidae</taxon>
        <taxon>Mycosphaerellales</taxon>
        <taxon>Mycosphaerellaceae</taxon>
        <taxon>Sphaerulina</taxon>
    </lineage>
</organism>